<organism evidence="3 4">
    <name type="scientific">Sedimenticola selenatireducens</name>
    <dbReference type="NCBI Taxonomy" id="191960"/>
    <lineage>
        <taxon>Bacteria</taxon>
        <taxon>Pseudomonadati</taxon>
        <taxon>Pseudomonadota</taxon>
        <taxon>Gammaproteobacteria</taxon>
        <taxon>Chromatiales</taxon>
        <taxon>Sedimenticolaceae</taxon>
        <taxon>Sedimenticola</taxon>
    </lineage>
</organism>
<reference evidence="3 4" key="1">
    <citation type="submission" date="2017-11" db="EMBL/GenBank/DDBJ databases">
        <title>Genome-resolved metagenomics identifies genetic mobility, metabolic interactions, and unexpected diversity in perchlorate-reducing communities.</title>
        <authorList>
            <person name="Barnum T.P."/>
            <person name="Figueroa I.A."/>
            <person name="Carlstrom C.I."/>
            <person name="Lucas L.N."/>
            <person name="Engelbrektson A.L."/>
            <person name="Coates J.D."/>
        </authorList>
    </citation>
    <scope>NUCLEOTIDE SEQUENCE [LARGE SCALE GENOMIC DNA]</scope>
    <source>
        <strain evidence="3">BM301</strain>
    </source>
</reference>
<proteinExistence type="predicted"/>
<name>A0A2N6CVY0_9GAMM</name>
<evidence type="ECO:0000313" key="3">
    <source>
        <dbReference type="EMBL" id="PLX61383.1"/>
    </source>
</evidence>
<keyword evidence="1" id="KW-0732">Signal</keyword>
<dbReference type="InterPro" id="IPR006626">
    <property type="entry name" value="PbH1"/>
</dbReference>
<dbReference type="InterPro" id="IPR012334">
    <property type="entry name" value="Pectin_lyas_fold"/>
</dbReference>
<gene>
    <name evidence="3" type="ORF">C0630_11115</name>
</gene>
<feature type="domain" description="Periplasmic copper-binding protein NosD beta helix" evidence="2">
    <location>
        <begin position="150"/>
        <end position="340"/>
    </location>
</feature>
<dbReference type="STRING" id="1111735.GCA_000428045_04104"/>
<dbReference type="InterPro" id="IPR011050">
    <property type="entry name" value="Pectin_lyase_fold/virulence"/>
</dbReference>
<dbReference type="Gene3D" id="2.160.20.10">
    <property type="entry name" value="Single-stranded right-handed beta-helix, Pectin lyase-like"/>
    <property type="match status" value="1"/>
</dbReference>
<dbReference type="EMBL" id="PKUN01000018">
    <property type="protein sequence ID" value="PLX61383.1"/>
    <property type="molecule type" value="Genomic_DNA"/>
</dbReference>
<evidence type="ECO:0000259" key="2">
    <source>
        <dbReference type="Pfam" id="PF05048"/>
    </source>
</evidence>
<dbReference type="AlphaFoldDB" id="A0A2N6CVY0"/>
<dbReference type="InterPro" id="IPR026464">
    <property type="entry name" value="NosD_copper_fam"/>
</dbReference>
<comment type="caution">
    <text evidence="3">The sequence shown here is derived from an EMBL/GenBank/DDBJ whole genome shotgun (WGS) entry which is preliminary data.</text>
</comment>
<dbReference type="SMART" id="SM00710">
    <property type="entry name" value="PbH1"/>
    <property type="match status" value="9"/>
</dbReference>
<dbReference type="NCBIfam" id="TIGR04247">
    <property type="entry name" value="NosD_copper_fam"/>
    <property type="match status" value="1"/>
</dbReference>
<protein>
    <submittedName>
        <fullName evidence="3">Nitrous oxide reductase family maturation protein NosD</fullName>
    </submittedName>
</protein>
<dbReference type="InterPro" id="IPR007742">
    <property type="entry name" value="NosD_dom"/>
</dbReference>
<evidence type="ECO:0000256" key="1">
    <source>
        <dbReference type="SAM" id="SignalP"/>
    </source>
</evidence>
<sequence length="410" mass="45774">MRTLRFSIALLLSLLPALLSAEEYPSFQALVDAANENDILIPPPGTYAGPVSIEKSLVIDGQGKVVIDAGGKGSVIYLDSDGVTLKGLRLTNSGDSHNDIDSGIQVRGNFNVIKDNVIDNSLFGIDLGQAESNIIRRNRISSKPVEIGVRGDAIRLWYSFNNKITDNIIRDSRDMVVWYSKDNLIARNDARGGRYSLHFMYAQHNEVLENHYEDNQVGIFLMYSDGVVIRNNYIAHAIGPTGMGIGFKETSDVDVHDNRILYCATGIYLDISPYDPEATNRLTGNLIAFSGIGIQFLNDWKGNIFERNRFKGNITQIAVGGGKTAKRNDWSGNYWDDYEGFDQDLDGVGDRPYELYGYADRIWMDVPYAQFFKGSPVLEVLDFLERLAPFTDPDMILRDEKPLMSAEAVQ</sequence>
<feature type="chain" id="PRO_5014782150" evidence="1">
    <location>
        <begin position="22"/>
        <end position="410"/>
    </location>
</feature>
<feature type="signal peptide" evidence="1">
    <location>
        <begin position="1"/>
        <end position="21"/>
    </location>
</feature>
<evidence type="ECO:0000313" key="4">
    <source>
        <dbReference type="Proteomes" id="UP000235015"/>
    </source>
</evidence>
<dbReference type="SUPFAM" id="SSF51126">
    <property type="entry name" value="Pectin lyase-like"/>
    <property type="match status" value="1"/>
</dbReference>
<dbReference type="Pfam" id="PF05048">
    <property type="entry name" value="NosD"/>
    <property type="match status" value="1"/>
</dbReference>
<dbReference type="Proteomes" id="UP000235015">
    <property type="component" value="Unassembled WGS sequence"/>
</dbReference>
<accession>A0A2N6CVY0</accession>